<evidence type="ECO:0000313" key="2">
    <source>
        <dbReference type="EMBL" id="TXK05575.1"/>
    </source>
</evidence>
<dbReference type="RefSeq" id="WP_147824386.1">
    <property type="nucleotide sequence ID" value="NZ_BAAARG010000001.1"/>
</dbReference>
<comment type="caution">
    <text evidence="2">The sequence shown here is derived from an EMBL/GenBank/DDBJ whole genome shotgun (WGS) entry which is preliminary data.</text>
</comment>
<sequence length="142" mass="14909">MSTYWRVVILAAVRTSVAFVALAVAATTVMQLQNGFDGSALLRGIGYALAVAAITSLFGGLGTLTLWRRPAIPRRYVVLPAGVATFLGWIGLGLTTTFVSGTTTWLVGYIPAGLLTAVTTMLSTDSALRKVDADQKTSELDA</sequence>
<dbReference type="AlphaFoldDB" id="A0A5C8HNM2"/>
<proteinExistence type="predicted"/>
<organism evidence="2 3">
    <name type="scientific">Microbacterium mitrae</name>
    <dbReference type="NCBI Taxonomy" id="664640"/>
    <lineage>
        <taxon>Bacteria</taxon>
        <taxon>Bacillati</taxon>
        <taxon>Actinomycetota</taxon>
        <taxon>Actinomycetes</taxon>
        <taxon>Micrococcales</taxon>
        <taxon>Microbacteriaceae</taxon>
        <taxon>Microbacterium</taxon>
    </lineage>
</organism>
<reference evidence="2 3" key="1">
    <citation type="submission" date="2019-08" db="EMBL/GenBank/DDBJ databases">
        <authorList>
            <person name="Dong K."/>
        </authorList>
    </citation>
    <scope>NUCLEOTIDE SEQUENCE [LARGE SCALE GENOMIC DNA]</scope>
    <source>
        <strain evidence="2 3">M4-8</strain>
    </source>
</reference>
<protein>
    <submittedName>
        <fullName evidence="2">Uncharacterized protein</fullName>
    </submittedName>
</protein>
<feature type="transmembrane region" description="Helical" evidence="1">
    <location>
        <begin position="76"/>
        <end position="99"/>
    </location>
</feature>
<keyword evidence="1" id="KW-0812">Transmembrane</keyword>
<keyword evidence="1" id="KW-1133">Transmembrane helix</keyword>
<keyword evidence="3" id="KW-1185">Reference proteome</keyword>
<dbReference type="Proteomes" id="UP000321196">
    <property type="component" value="Unassembled WGS sequence"/>
</dbReference>
<keyword evidence="1" id="KW-0472">Membrane</keyword>
<evidence type="ECO:0000256" key="1">
    <source>
        <dbReference type="SAM" id="Phobius"/>
    </source>
</evidence>
<feature type="transmembrane region" description="Helical" evidence="1">
    <location>
        <begin position="41"/>
        <end position="64"/>
    </location>
</feature>
<gene>
    <name evidence="2" type="ORF">FVP60_00820</name>
</gene>
<evidence type="ECO:0000313" key="3">
    <source>
        <dbReference type="Proteomes" id="UP000321196"/>
    </source>
</evidence>
<feature type="transmembrane region" description="Helical" evidence="1">
    <location>
        <begin position="105"/>
        <end position="122"/>
    </location>
</feature>
<accession>A0A5C8HNM2</accession>
<name>A0A5C8HNM2_9MICO</name>
<dbReference type="EMBL" id="VRSW01000001">
    <property type="protein sequence ID" value="TXK05575.1"/>
    <property type="molecule type" value="Genomic_DNA"/>
</dbReference>